<organism evidence="2 3">
    <name type="scientific">Methylorubrum extorquens (strain ATCC 14718 / DSM 1338 / JCM 2805 / NCIMB 9133 / AM1)</name>
    <name type="common">Methylobacterium extorquens</name>
    <dbReference type="NCBI Taxonomy" id="272630"/>
    <lineage>
        <taxon>Bacteria</taxon>
        <taxon>Pseudomonadati</taxon>
        <taxon>Pseudomonadota</taxon>
        <taxon>Alphaproteobacteria</taxon>
        <taxon>Hyphomicrobiales</taxon>
        <taxon>Methylobacteriaceae</taxon>
        <taxon>Methylorubrum</taxon>
    </lineage>
</organism>
<reference evidence="2 3" key="1">
    <citation type="journal article" date="2009" name="PLoS ONE">
        <title>Methylobacterium genome sequences: a reference blueprint to investigate microbial metabolism of C1 compounds from natural and industrial sources.</title>
        <authorList>
            <person name="Vuilleumier S."/>
            <person name="Chistoserdova L."/>
            <person name="Lee M.-C."/>
            <person name="Bringel F."/>
            <person name="Lajus A."/>
            <person name="Zhou Y."/>
            <person name="Gourion B."/>
            <person name="Barbe V."/>
            <person name="Chang J."/>
            <person name="Cruveiller S."/>
            <person name="Dossat C."/>
            <person name="Gillett W."/>
            <person name="Gruffaz C."/>
            <person name="Haugen E."/>
            <person name="Hourcade E."/>
            <person name="Levy R."/>
            <person name="Mangenot S."/>
            <person name="Muller E."/>
            <person name="Nadalig T."/>
            <person name="Pagni M."/>
            <person name="Penny C."/>
            <person name="Peyraud R."/>
            <person name="Robinson D.G."/>
            <person name="Roche D."/>
            <person name="Rouy Z."/>
            <person name="Saenampechek C."/>
            <person name="Salvignol G."/>
            <person name="Vallenet D."/>
            <person name="Wu Z."/>
            <person name="Marx C.J."/>
            <person name="Vorholt J.A."/>
            <person name="Olson M.V."/>
            <person name="Kaul R."/>
            <person name="Weissenbach J."/>
            <person name="Medigue C."/>
            <person name="Lidstrom M.E."/>
        </authorList>
    </citation>
    <scope>NUCLEOTIDE SEQUENCE [LARGE SCALE GENOMIC DNA]</scope>
    <source>
        <strain evidence="3">ATCC 14718 / DSM 1338 / JCM 2805 / NCIMB 9133 / AM1</strain>
    </source>
</reference>
<dbReference type="HOGENOM" id="CLU_2180740_0_0_5"/>
<evidence type="ECO:0000313" key="3">
    <source>
        <dbReference type="Proteomes" id="UP000009081"/>
    </source>
</evidence>
<gene>
    <name evidence="2" type="ordered locus">MexAM1_META1p4073</name>
</gene>
<dbReference type="Proteomes" id="UP000009081">
    <property type="component" value="Chromosome"/>
</dbReference>
<protein>
    <submittedName>
        <fullName evidence="2">Uncharacterized protein</fullName>
    </submittedName>
</protein>
<proteinExistence type="predicted"/>
<dbReference type="STRING" id="272630.MexAM1_META1p4073"/>
<accession>C5B1C8</accession>
<dbReference type="EMBL" id="CP001510">
    <property type="protein sequence ID" value="ACS41729.1"/>
    <property type="molecule type" value="Genomic_DNA"/>
</dbReference>
<dbReference type="AlphaFoldDB" id="C5B1C8"/>
<feature type="chain" id="PRO_5002946547" evidence="1">
    <location>
        <begin position="21"/>
        <end position="109"/>
    </location>
</feature>
<dbReference type="KEGG" id="mea:Mex_1p4073"/>
<keyword evidence="1" id="KW-0732">Signal</keyword>
<keyword evidence="3" id="KW-1185">Reference proteome</keyword>
<feature type="signal peptide" evidence="1">
    <location>
        <begin position="1"/>
        <end position="20"/>
    </location>
</feature>
<name>C5B1C8_METEA</name>
<evidence type="ECO:0000313" key="2">
    <source>
        <dbReference type="EMBL" id="ACS41729.1"/>
    </source>
</evidence>
<sequence>MLVRLGAVLVVSLAATAADAGPASRSEPDRSALKQRCSGDYATCCGELPPDGAEVQACFRDNWPACHLPAEPRSSAMRKAAGTAEKCCIGRVSAGGAQPRIERMSALMH</sequence>
<evidence type="ECO:0000256" key="1">
    <source>
        <dbReference type="SAM" id="SignalP"/>
    </source>
</evidence>